<feature type="domain" description="Calcineurin-like phosphoesterase" evidence="7">
    <location>
        <begin position="1"/>
        <end position="228"/>
    </location>
</feature>
<keyword evidence="4 6" id="KW-0378">Hydrolase</keyword>
<evidence type="ECO:0000256" key="4">
    <source>
        <dbReference type="ARBA" id="ARBA00022801"/>
    </source>
</evidence>
<dbReference type="Proteomes" id="UP000824179">
    <property type="component" value="Unassembled WGS sequence"/>
</dbReference>
<evidence type="ECO:0000256" key="6">
    <source>
        <dbReference type="RuleBase" id="RU363069"/>
    </source>
</evidence>
<evidence type="ECO:0000256" key="2">
    <source>
        <dbReference type="ARBA" id="ARBA00013365"/>
    </source>
</evidence>
<dbReference type="Pfam" id="PF00149">
    <property type="entry name" value="Metallophos"/>
    <property type="match status" value="1"/>
</dbReference>
<dbReference type="InterPro" id="IPR004593">
    <property type="entry name" value="SbcD"/>
</dbReference>
<dbReference type="NCBIfam" id="TIGR00619">
    <property type="entry name" value="sbcd"/>
    <property type="match status" value="1"/>
</dbReference>
<dbReference type="AlphaFoldDB" id="A0A9D1AJ80"/>
<keyword evidence="6" id="KW-0235">DNA replication</keyword>
<dbReference type="InterPro" id="IPR004843">
    <property type="entry name" value="Calcineurin-like_PHP"/>
</dbReference>
<dbReference type="InterPro" id="IPR029052">
    <property type="entry name" value="Metallo-depent_PP-like"/>
</dbReference>
<evidence type="ECO:0000259" key="7">
    <source>
        <dbReference type="Pfam" id="PF00149"/>
    </source>
</evidence>
<comment type="similarity">
    <text evidence="1 6">Belongs to the SbcD family.</text>
</comment>
<keyword evidence="6" id="KW-0233">DNA recombination</keyword>
<dbReference type="GO" id="GO:0008408">
    <property type="term" value="F:3'-5' exonuclease activity"/>
    <property type="evidence" value="ECO:0007669"/>
    <property type="project" value="InterPro"/>
</dbReference>
<dbReference type="InterPro" id="IPR041796">
    <property type="entry name" value="Mre11_N"/>
</dbReference>
<dbReference type="GO" id="GO:0006310">
    <property type="term" value="P:DNA recombination"/>
    <property type="evidence" value="ECO:0007669"/>
    <property type="project" value="UniProtKB-KW"/>
</dbReference>
<evidence type="ECO:0000256" key="5">
    <source>
        <dbReference type="ARBA" id="ARBA00022839"/>
    </source>
</evidence>
<dbReference type="PANTHER" id="PTHR30337:SF0">
    <property type="entry name" value="NUCLEASE SBCCD SUBUNIT D"/>
    <property type="match status" value="1"/>
</dbReference>
<dbReference type="InterPro" id="IPR050535">
    <property type="entry name" value="DNA_Repair-Maintenance_Comp"/>
</dbReference>
<accession>A0A9D1AJ80</accession>
<reference evidence="8" key="2">
    <citation type="journal article" date="2021" name="PeerJ">
        <title>Extensive microbial diversity within the chicken gut microbiome revealed by metagenomics and culture.</title>
        <authorList>
            <person name="Gilroy R."/>
            <person name="Ravi A."/>
            <person name="Getino M."/>
            <person name="Pursley I."/>
            <person name="Horton D.L."/>
            <person name="Alikhan N.F."/>
            <person name="Baker D."/>
            <person name="Gharbi K."/>
            <person name="Hall N."/>
            <person name="Watson M."/>
            <person name="Adriaenssens E.M."/>
            <person name="Foster-Nyarko E."/>
            <person name="Jarju S."/>
            <person name="Secka A."/>
            <person name="Antonio M."/>
            <person name="Oren A."/>
            <person name="Chaudhuri R.R."/>
            <person name="La Ragione R."/>
            <person name="Hildebrand F."/>
            <person name="Pallen M.J."/>
        </authorList>
    </citation>
    <scope>NUCLEOTIDE SEQUENCE</scope>
    <source>
        <strain evidence="8">ChiW25-3613</strain>
    </source>
</reference>
<comment type="subunit">
    <text evidence="6">Heterodimer of SbcC and SbcD.</text>
</comment>
<sequence>MRIAHTSDWHIGKKLMGRDRGEEFKEVLAEIARICRDEGVELLLVAGDVFDTYTPSAEAEEIFYSSVKAIAETCAVLIISGNHDDYVRLTAAQALSEELNIYTVGNNLKALDCKKRGNCYPVQSEGGYAVFENSRGERVYINTLPYPNEARFKEGKSDESFADKMKRWIDFGERGKPDGMPSVFLSHIFAAGGTSGDSEREIDLGGARAVGLDLFPKCDYCALGHLHGRQKLGHNIYYSGAIMRFTFDEAGQEKGINVFDITAEGLQNFKIVQLSSCKKLVRLQANSVEAGIGLLNLNEGAIAELTLNLKTPLSPSELGDLRACENLYSLKMSVDSELASGYSAENEGKSSSQLFSEYYSSRFGTEVPSELLELFLSLTEEE</sequence>
<comment type="function">
    <text evidence="6">SbcCD cleaves DNA hairpin structures. These structures can inhibit DNA replication and are intermediates in certain DNA recombination reactions. The complex acts as a 3'-&gt;5' double strand exonuclease that can open hairpins. It also has a 5' single-strand endonuclease activity.</text>
</comment>
<name>A0A9D1AJ80_9FIRM</name>
<evidence type="ECO:0000256" key="3">
    <source>
        <dbReference type="ARBA" id="ARBA00022722"/>
    </source>
</evidence>
<dbReference type="CDD" id="cd00840">
    <property type="entry name" value="MPP_Mre11_N"/>
    <property type="match status" value="1"/>
</dbReference>
<reference evidence="8" key="1">
    <citation type="submission" date="2020-10" db="EMBL/GenBank/DDBJ databases">
        <authorList>
            <person name="Gilroy R."/>
        </authorList>
    </citation>
    <scope>NUCLEOTIDE SEQUENCE</scope>
    <source>
        <strain evidence="8">ChiW25-3613</strain>
    </source>
</reference>
<dbReference type="GO" id="GO:0006260">
    <property type="term" value="P:DNA replication"/>
    <property type="evidence" value="ECO:0007669"/>
    <property type="project" value="UniProtKB-KW"/>
</dbReference>
<dbReference type="Gene3D" id="3.60.21.10">
    <property type="match status" value="1"/>
</dbReference>
<organism evidence="8 9">
    <name type="scientific">Candidatus Coproplasma stercoripullorum</name>
    <dbReference type="NCBI Taxonomy" id="2840751"/>
    <lineage>
        <taxon>Bacteria</taxon>
        <taxon>Bacillati</taxon>
        <taxon>Bacillota</taxon>
        <taxon>Clostridia</taxon>
        <taxon>Eubacteriales</taxon>
        <taxon>Candidatus Coproplasma</taxon>
    </lineage>
</organism>
<keyword evidence="6" id="KW-0255">Endonuclease</keyword>
<gene>
    <name evidence="6 8" type="primary">sbcD</name>
    <name evidence="8" type="ORF">IAB90_07360</name>
</gene>
<evidence type="ECO:0000313" key="9">
    <source>
        <dbReference type="Proteomes" id="UP000824179"/>
    </source>
</evidence>
<proteinExistence type="inferred from homology"/>
<protein>
    <recommendedName>
        <fullName evidence="2 6">Nuclease SbcCD subunit D</fullName>
    </recommendedName>
</protein>
<keyword evidence="5 6" id="KW-0269">Exonuclease</keyword>
<dbReference type="PANTHER" id="PTHR30337">
    <property type="entry name" value="COMPONENT OF ATP-DEPENDENT DSDNA EXONUCLEASE"/>
    <property type="match status" value="1"/>
</dbReference>
<dbReference type="SUPFAM" id="SSF56300">
    <property type="entry name" value="Metallo-dependent phosphatases"/>
    <property type="match status" value="1"/>
</dbReference>
<dbReference type="GO" id="GO:0004519">
    <property type="term" value="F:endonuclease activity"/>
    <property type="evidence" value="ECO:0007669"/>
    <property type="project" value="UniProtKB-KW"/>
</dbReference>
<comment type="caution">
    <text evidence="8">The sequence shown here is derived from an EMBL/GenBank/DDBJ whole genome shotgun (WGS) entry which is preliminary data.</text>
</comment>
<evidence type="ECO:0000313" key="8">
    <source>
        <dbReference type="EMBL" id="HIR40181.1"/>
    </source>
</evidence>
<dbReference type="EMBL" id="DVHB01000130">
    <property type="protein sequence ID" value="HIR40181.1"/>
    <property type="molecule type" value="Genomic_DNA"/>
</dbReference>
<evidence type="ECO:0000256" key="1">
    <source>
        <dbReference type="ARBA" id="ARBA00010555"/>
    </source>
</evidence>
<keyword evidence="3 6" id="KW-0540">Nuclease</keyword>